<organism evidence="1 2">
    <name type="scientific">Nephila pilipes</name>
    <name type="common">Giant wood spider</name>
    <name type="synonym">Nephila maculata</name>
    <dbReference type="NCBI Taxonomy" id="299642"/>
    <lineage>
        <taxon>Eukaryota</taxon>
        <taxon>Metazoa</taxon>
        <taxon>Ecdysozoa</taxon>
        <taxon>Arthropoda</taxon>
        <taxon>Chelicerata</taxon>
        <taxon>Arachnida</taxon>
        <taxon>Araneae</taxon>
        <taxon>Araneomorphae</taxon>
        <taxon>Entelegynae</taxon>
        <taxon>Araneoidea</taxon>
        <taxon>Nephilidae</taxon>
        <taxon>Nephila</taxon>
    </lineage>
</organism>
<evidence type="ECO:0000313" key="1">
    <source>
        <dbReference type="EMBL" id="GFT37862.1"/>
    </source>
</evidence>
<dbReference type="AlphaFoldDB" id="A0A8X6NVV8"/>
<sequence length="75" mass="8373">MPVPVSSFLQLEIHVGNTAHPNYSVPLYFEQYVKPASSFPQTSCSMPQYQMDRIITSDPAGSANMHHGGRQCILY</sequence>
<dbReference type="Proteomes" id="UP000887013">
    <property type="component" value="Unassembled WGS sequence"/>
</dbReference>
<accession>A0A8X6NVV8</accession>
<dbReference type="EMBL" id="BMAW01014191">
    <property type="protein sequence ID" value="GFT37862.1"/>
    <property type="molecule type" value="Genomic_DNA"/>
</dbReference>
<name>A0A8X6NVV8_NEPPI</name>
<comment type="caution">
    <text evidence="1">The sequence shown here is derived from an EMBL/GenBank/DDBJ whole genome shotgun (WGS) entry which is preliminary data.</text>
</comment>
<gene>
    <name evidence="1" type="ORF">NPIL_684751</name>
</gene>
<protein>
    <submittedName>
        <fullName evidence="1">Uncharacterized protein</fullName>
    </submittedName>
</protein>
<keyword evidence="2" id="KW-1185">Reference proteome</keyword>
<evidence type="ECO:0000313" key="2">
    <source>
        <dbReference type="Proteomes" id="UP000887013"/>
    </source>
</evidence>
<reference evidence="1" key="1">
    <citation type="submission" date="2020-08" db="EMBL/GenBank/DDBJ databases">
        <title>Multicomponent nature underlies the extraordinary mechanical properties of spider dragline silk.</title>
        <authorList>
            <person name="Kono N."/>
            <person name="Nakamura H."/>
            <person name="Mori M."/>
            <person name="Yoshida Y."/>
            <person name="Ohtoshi R."/>
            <person name="Malay A.D."/>
            <person name="Moran D.A.P."/>
            <person name="Tomita M."/>
            <person name="Numata K."/>
            <person name="Arakawa K."/>
        </authorList>
    </citation>
    <scope>NUCLEOTIDE SEQUENCE</scope>
</reference>
<proteinExistence type="predicted"/>